<dbReference type="EMBL" id="QZCH01000050">
    <property type="protein sequence ID" value="RJG37445.1"/>
    <property type="molecule type" value="Genomic_DNA"/>
</dbReference>
<sequence length="128" mass="13560">MKFAMLVTSSPYGEQGSSSAYQFAEAVIAEGHQLVGVFFYQQGTLNGNGLLTPAADEVNLVQAWAKLAEQHGFGLDVCVSAALRRGVVDAPEAERAQLSHYNLAAPFALTGLGQLAELSAACDRLVQF</sequence>
<comment type="subcellular location">
    <subcellularLocation>
        <location evidence="1">Cytoplasm</location>
    </subcellularLocation>
</comment>
<dbReference type="SUPFAM" id="SSF75169">
    <property type="entry name" value="DsrEFH-like"/>
    <property type="match status" value="1"/>
</dbReference>
<reference evidence="5 6" key="2">
    <citation type="submission" date="2019-01" db="EMBL/GenBank/DDBJ databases">
        <title>Motilimonas pumilus sp. nov., isolated from the gut of sea cucumber (Apostichopus japonicus).</title>
        <authorList>
            <person name="Wang F.-Q."/>
            <person name="Ren L.-H."/>
            <person name="Lin Y.-W."/>
            <person name="Sun G.-H."/>
            <person name="Du Z.-J."/>
            <person name="Zhao J.-X."/>
            <person name="Liu X.-J."/>
            <person name="Liu L.-J."/>
        </authorList>
    </citation>
    <scope>NUCLEOTIDE SEQUENCE [LARGE SCALE GENOMIC DNA]</scope>
    <source>
        <strain evidence="5 6">PLHSC7-2</strain>
    </source>
</reference>
<proteinExistence type="inferred from homology"/>
<dbReference type="GO" id="GO:1990228">
    <property type="term" value="C:sulfurtransferase complex"/>
    <property type="evidence" value="ECO:0007669"/>
    <property type="project" value="TreeGrafter"/>
</dbReference>
<protein>
    <submittedName>
        <fullName evidence="5">Sulfurtransferase complex subunit TusD</fullName>
    </submittedName>
</protein>
<evidence type="ECO:0000256" key="3">
    <source>
        <dbReference type="ARBA" id="ARBA00022490"/>
    </source>
</evidence>
<evidence type="ECO:0000256" key="4">
    <source>
        <dbReference type="ARBA" id="ARBA00022679"/>
    </source>
</evidence>
<dbReference type="GO" id="GO:0097163">
    <property type="term" value="F:sulfur carrier activity"/>
    <property type="evidence" value="ECO:0007669"/>
    <property type="project" value="TreeGrafter"/>
</dbReference>
<dbReference type="Gene3D" id="3.40.1260.10">
    <property type="entry name" value="DsrEFH-like"/>
    <property type="match status" value="1"/>
</dbReference>
<reference evidence="5 6" key="1">
    <citation type="submission" date="2018-09" db="EMBL/GenBank/DDBJ databases">
        <authorList>
            <person name="Wang F."/>
        </authorList>
    </citation>
    <scope>NUCLEOTIDE SEQUENCE [LARGE SCALE GENOMIC DNA]</scope>
    <source>
        <strain evidence="5 6">PLHSC7-2</strain>
    </source>
</reference>
<name>A0A418Y9I0_9GAMM</name>
<accession>A0A418Y9I0</accession>
<dbReference type="InterPro" id="IPR027396">
    <property type="entry name" value="DsrEFH-like"/>
</dbReference>
<comment type="caution">
    <text evidence="5">The sequence shown here is derived from an EMBL/GenBank/DDBJ whole genome shotgun (WGS) entry which is preliminary data.</text>
</comment>
<dbReference type="AlphaFoldDB" id="A0A418Y9I0"/>
<keyword evidence="6" id="KW-1185">Reference proteome</keyword>
<dbReference type="InterPro" id="IPR017463">
    <property type="entry name" value="Sulphur_relay_TusD/DsrE"/>
</dbReference>
<evidence type="ECO:0000313" key="5">
    <source>
        <dbReference type="EMBL" id="RJG37445.1"/>
    </source>
</evidence>
<dbReference type="FunFam" id="3.40.1260.10:FF:000001">
    <property type="entry name" value="Sulfurtransferase TusD"/>
    <property type="match status" value="1"/>
</dbReference>
<evidence type="ECO:0000256" key="2">
    <source>
        <dbReference type="ARBA" id="ARBA00007067"/>
    </source>
</evidence>
<organism evidence="5 6">
    <name type="scientific">Motilimonas pumila</name>
    <dbReference type="NCBI Taxonomy" id="2303987"/>
    <lineage>
        <taxon>Bacteria</taxon>
        <taxon>Pseudomonadati</taxon>
        <taxon>Pseudomonadota</taxon>
        <taxon>Gammaproteobacteria</taxon>
        <taxon>Alteromonadales</taxon>
        <taxon>Alteromonadales genera incertae sedis</taxon>
        <taxon>Motilimonas</taxon>
    </lineage>
</organism>
<dbReference type="Proteomes" id="UP000283255">
    <property type="component" value="Unassembled WGS sequence"/>
</dbReference>
<keyword evidence="3" id="KW-0963">Cytoplasm</keyword>
<dbReference type="OrthoDB" id="9787483at2"/>
<dbReference type="NCBIfam" id="TIGR03012">
    <property type="entry name" value="sulf_tusD_dsrE"/>
    <property type="match status" value="1"/>
</dbReference>
<gene>
    <name evidence="5" type="primary">tusD</name>
    <name evidence="5" type="ORF">D1Z90_19760</name>
</gene>
<dbReference type="PANTHER" id="PTHR34874:SF3">
    <property type="entry name" value="SULFURTRANSFERASE TUSD"/>
    <property type="match status" value="1"/>
</dbReference>
<dbReference type="GO" id="GO:0002143">
    <property type="term" value="P:tRNA wobble position uridine thiolation"/>
    <property type="evidence" value="ECO:0007669"/>
    <property type="project" value="TreeGrafter"/>
</dbReference>
<dbReference type="NCBIfam" id="NF001237">
    <property type="entry name" value="PRK00207.1"/>
    <property type="match status" value="1"/>
</dbReference>
<dbReference type="Pfam" id="PF02635">
    <property type="entry name" value="DsrE"/>
    <property type="match status" value="1"/>
</dbReference>
<comment type="similarity">
    <text evidence="2">Belongs to the DsrE/TusD family.</text>
</comment>
<evidence type="ECO:0000256" key="1">
    <source>
        <dbReference type="ARBA" id="ARBA00004496"/>
    </source>
</evidence>
<dbReference type="GO" id="GO:0016783">
    <property type="term" value="F:sulfurtransferase activity"/>
    <property type="evidence" value="ECO:0007669"/>
    <property type="project" value="InterPro"/>
</dbReference>
<evidence type="ECO:0000313" key="6">
    <source>
        <dbReference type="Proteomes" id="UP000283255"/>
    </source>
</evidence>
<keyword evidence="4 5" id="KW-0808">Transferase</keyword>
<dbReference type="RefSeq" id="WP_119912518.1">
    <property type="nucleotide sequence ID" value="NZ_QZCH01000050.1"/>
</dbReference>
<dbReference type="InterPro" id="IPR003787">
    <property type="entry name" value="Sulphur_relay_DsrE/F-like"/>
</dbReference>
<dbReference type="PANTHER" id="PTHR34874">
    <property type="entry name" value="PROTEIN YCHN"/>
    <property type="match status" value="1"/>
</dbReference>